<comment type="caution">
    <text evidence="5">The sequence shown here is derived from an EMBL/GenBank/DDBJ whole genome shotgun (WGS) entry which is preliminary data.</text>
</comment>
<evidence type="ECO:0000259" key="3">
    <source>
        <dbReference type="Pfam" id="PF00591"/>
    </source>
</evidence>
<dbReference type="PANTHER" id="PTHR43285:SF2">
    <property type="entry name" value="ANTHRANILATE PHOSPHORIBOSYLTRANSFERASE"/>
    <property type="match status" value="1"/>
</dbReference>
<keyword evidence="6" id="KW-1185">Reference proteome</keyword>
<dbReference type="SUPFAM" id="SSF52418">
    <property type="entry name" value="Nucleoside phosphorylase/phosphoribosyltransferase catalytic domain"/>
    <property type="match status" value="1"/>
</dbReference>
<dbReference type="InterPro" id="IPR035902">
    <property type="entry name" value="Nuc_phospho_transferase"/>
</dbReference>
<feature type="domain" description="Glycosyl transferase family 3 N-terminal" evidence="4">
    <location>
        <begin position="7"/>
        <end position="70"/>
    </location>
</feature>
<dbReference type="Pfam" id="PF02885">
    <property type="entry name" value="Glycos_trans_3N"/>
    <property type="match status" value="1"/>
</dbReference>
<evidence type="ECO:0000313" key="6">
    <source>
        <dbReference type="Proteomes" id="UP001498771"/>
    </source>
</evidence>
<dbReference type="InterPro" id="IPR000312">
    <property type="entry name" value="Glycosyl_Trfase_fam3"/>
</dbReference>
<dbReference type="InterPro" id="IPR036320">
    <property type="entry name" value="Glycosyl_Trfase_fam3_N_dom_sf"/>
</dbReference>
<evidence type="ECO:0000313" key="5">
    <source>
        <dbReference type="EMBL" id="KAK7204866.1"/>
    </source>
</evidence>
<accession>A0ABR1F4U3</accession>
<keyword evidence="2 5" id="KW-0808">Transferase</keyword>
<dbReference type="SUPFAM" id="SSF47648">
    <property type="entry name" value="Nucleoside phosphorylase/phosphoribosyltransferase N-terminal domain"/>
    <property type="match status" value="1"/>
</dbReference>
<feature type="domain" description="Glycosyl transferase family 3" evidence="3">
    <location>
        <begin position="81"/>
        <end position="340"/>
    </location>
</feature>
<reference evidence="5 6" key="1">
    <citation type="submission" date="2024-03" db="EMBL/GenBank/DDBJ databases">
        <title>Genome-scale model development and genomic sequencing of the oleaginous clade Lipomyces.</title>
        <authorList>
            <consortium name="Lawrence Berkeley National Laboratory"/>
            <person name="Czajka J.J."/>
            <person name="Han Y."/>
            <person name="Kim J."/>
            <person name="Mondo S.J."/>
            <person name="Hofstad B.A."/>
            <person name="Robles A."/>
            <person name="Haridas S."/>
            <person name="Riley R."/>
            <person name="LaButti K."/>
            <person name="Pangilinan J."/>
            <person name="Andreopoulos W."/>
            <person name="Lipzen A."/>
            <person name="Yan J."/>
            <person name="Wang M."/>
            <person name="Ng V."/>
            <person name="Grigoriev I.V."/>
            <person name="Spatafora J.W."/>
            <person name="Magnuson J.K."/>
            <person name="Baker S.E."/>
            <person name="Pomraning K.R."/>
        </authorList>
    </citation>
    <scope>NUCLEOTIDE SEQUENCE [LARGE SCALE GENOMIC DNA]</scope>
    <source>
        <strain evidence="5 6">Phaff 52-87</strain>
    </source>
</reference>
<gene>
    <name evidence="5" type="ORF">BZA70DRAFT_239193</name>
</gene>
<sequence>MVSPLTPYLKTLTDPHSSLNEGDIRTCLHIIFTNDISPVQVSAFLIGLRARGLDRDPQVIAAAVSAMKEFSLSVNVESNGYVDIVGTGGDGKDTFNVSTTSGLVCAGMGLRICKHGNRAATSSSGAADVLASLGCSVQSVTSFTAPQVLRDSPFCFLFAPVYHPIMGKIAPIRKALGVPTIFNCLGPLLNPAPISSRIIGVNTPDLGPIFAQSIILLDKKAGTTSSSMVVWGEEGLDEISPAGTTRIWRVLPGSEEIVESVISPADFGLSTHPLEDVASGTPEENSEMVRKLVGGELPEGHPILDYVLLNAGALSVVAGKAKDWKEGVELARKSINEGGAKKALEAFVSATAKASATIEASEAS</sequence>
<dbReference type="EMBL" id="JBBJBU010000007">
    <property type="protein sequence ID" value="KAK7204866.1"/>
    <property type="molecule type" value="Genomic_DNA"/>
</dbReference>
<dbReference type="InterPro" id="IPR005940">
    <property type="entry name" value="Anthranilate_Pribosyl_Tfrase"/>
</dbReference>
<dbReference type="Pfam" id="PF00591">
    <property type="entry name" value="Glycos_transf_3"/>
    <property type="match status" value="1"/>
</dbReference>
<protein>
    <submittedName>
        <fullName evidence="5">Glycosyl transferase family, a/b domain-containing protein</fullName>
    </submittedName>
</protein>
<dbReference type="Proteomes" id="UP001498771">
    <property type="component" value="Unassembled WGS sequence"/>
</dbReference>
<evidence type="ECO:0000259" key="4">
    <source>
        <dbReference type="Pfam" id="PF02885"/>
    </source>
</evidence>
<evidence type="ECO:0000256" key="2">
    <source>
        <dbReference type="ARBA" id="ARBA00022679"/>
    </source>
</evidence>
<evidence type="ECO:0000256" key="1">
    <source>
        <dbReference type="ARBA" id="ARBA00022676"/>
    </source>
</evidence>
<dbReference type="InterPro" id="IPR017459">
    <property type="entry name" value="Glycosyl_Trfase_fam3_N_dom"/>
</dbReference>
<dbReference type="NCBIfam" id="TIGR01245">
    <property type="entry name" value="trpD"/>
    <property type="match status" value="1"/>
</dbReference>
<dbReference type="Gene3D" id="3.40.1030.10">
    <property type="entry name" value="Nucleoside phosphorylase/phosphoribosyltransferase catalytic domain"/>
    <property type="match status" value="1"/>
</dbReference>
<dbReference type="GeneID" id="90035979"/>
<dbReference type="Gene3D" id="1.20.970.10">
    <property type="entry name" value="Transferase, Pyrimidine Nucleoside Phosphorylase, Chain C"/>
    <property type="match status" value="1"/>
</dbReference>
<dbReference type="PANTHER" id="PTHR43285">
    <property type="entry name" value="ANTHRANILATE PHOSPHORIBOSYLTRANSFERASE"/>
    <property type="match status" value="1"/>
</dbReference>
<dbReference type="GO" id="GO:0016740">
    <property type="term" value="F:transferase activity"/>
    <property type="evidence" value="ECO:0007669"/>
    <property type="project" value="UniProtKB-KW"/>
</dbReference>
<proteinExistence type="inferred from homology"/>
<dbReference type="HAMAP" id="MF_00211">
    <property type="entry name" value="TrpD"/>
    <property type="match status" value="1"/>
</dbReference>
<keyword evidence="1" id="KW-0328">Glycosyltransferase</keyword>
<organism evidence="5 6">
    <name type="scientific">Myxozyma melibiosi</name>
    <dbReference type="NCBI Taxonomy" id="54550"/>
    <lineage>
        <taxon>Eukaryota</taxon>
        <taxon>Fungi</taxon>
        <taxon>Dikarya</taxon>
        <taxon>Ascomycota</taxon>
        <taxon>Saccharomycotina</taxon>
        <taxon>Lipomycetes</taxon>
        <taxon>Lipomycetales</taxon>
        <taxon>Lipomycetaceae</taxon>
        <taxon>Myxozyma</taxon>
    </lineage>
</organism>
<dbReference type="RefSeq" id="XP_064767899.1">
    <property type="nucleotide sequence ID" value="XM_064910467.1"/>
</dbReference>
<name>A0ABR1F4U3_9ASCO</name>